<evidence type="ECO:0000313" key="3">
    <source>
        <dbReference type="Proteomes" id="UP000663854"/>
    </source>
</evidence>
<evidence type="ECO:0000313" key="2">
    <source>
        <dbReference type="EMBL" id="CAF1599950.1"/>
    </source>
</evidence>
<sequence length="320" mass="36279">MFFCWRDNCSDANFSKPLPIFTAKWSGAASKHEPLVRVDAAFNYILIHPRVFIINEGQLNLTERTTWTTARNVLFERALAEEHHQGWHWAYYNFCDGDIRTACPLAKSLLNTSHVDEDGLIIAVHFRSLISIQQHLTNKAKTNQCFILMDAFLLSVSPAIGVVAGTGAPILFDGLLTQIVYHIDAIFNAFHRDALSFILPYCSRYDKRSWCSSQAILVFRSLCLYGHVIQFNGVHITAQKHREYPRNGDPWQIDGDINLVPRSLTSLQTYMKSERIVSALILRHYGGWSLAATSDECRHRHTSVNPVNCTVSGGKIRQKS</sequence>
<name>A0A815GZK2_9BILA</name>
<reference evidence="1" key="1">
    <citation type="submission" date="2021-02" db="EMBL/GenBank/DDBJ databases">
        <authorList>
            <person name="Nowell W R."/>
        </authorList>
    </citation>
    <scope>NUCLEOTIDE SEQUENCE</scope>
</reference>
<keyword evidence="4" id="KW-1185">Reference proteome</keyword>
<protein>
    <submittedName>
        <fullName evidence="1">Uncharacterized protein</fullName>
    </submittedName>
</protein>
<gene>
    <name evidence="2" type="ORF">JXQ802_LOCUS48185</name>
    <name evidence="1" type="ORF">PYM288_LOCUS32198</name>
</gene>
<dbReference type="Proteomes" id="UP000663854">
    <property type="component" value="Unassembled WGS sequence"/>
</dbReference>
<comment type="caution">
    <text evidence="1">The sequence shown here is derived from an EMBL/GenBank/DDBJ whole genome shotgun (WGS) entry which is preliminary data.</text>
</comment>
<dbReference type="Proteomes" id="UP000663870">
    <property type="component" value="Unassembled WGS sequence"/>
</dbReference>
<organism evidence="1 3">
    <name type="scientific">Rotaria sordida</name>
    <dbReference type="NCBI Taxonomy" id="392033"/>
    <lineage>
        <taxon>Eukaryota</taxon>
        <taxon>Metazoa</taxon>
        <taxon>Spiralia</taxon>
        <taxon>Gnathifera</taxon>
        <taxon>Rotifera</taxon>
        <taxon>Eurotatoria</taxon>
        <taxon>Bdelloidea</taxon>
        <taxon>Philodinida</taxon>
        <taxon>Philodinidae</taxon>
        <taxon>Rotaria</taxon>
    </lineage>
</organism>
<proteinExistence type="predicted"/>
<evidence type="ECO:0000313" key="4">
    <source>
        <dbReference type="Proteomes" id="UP000663870"/>
    </source>
</evidence>
<dbReference type="EMBL" id="CAJNOL010005113">
    <property type="protein sequence ID" value="CAF1599950.1"/>
    <property type="molecule type" value="Genomic_DNA"/>
</dbReference>
<evidence type="ECO:0000313" key="1">
    <source>
        <dbReference type="EMBL" id="CAF1347207.1"/>
    </source>
</evidence>
<dbReference type="AlphaFoldDB" id="A0A815GZK2"/>
<dbReference type="EMBL" id="CAJNOH010003747">
    <property type="protein sequence ID" value="CAF1347207.1"/>
    <property type="molecule type" value="Genomic_DNA"/>
</dbReference>
<accession>A0A815GZK2</accession>